<dbReference type="eggNOG" id="COG3170">
    <property type="taxonomic scope" value="Bacteria"/>
</dbReference>
<evidence type="ECO:0008006" key="5">
    <source>
        <dbReference type="Google" id="ProtNLM"/>
    </source>
</evidence>
<dbReference type="OrthoDB" id="5297564at2"/>
<dbReference type="Pfam" id="PF13557">
    <property type="entry name" value="Phenol_MetA_deg"/>
    <property type="match status" value="1"/>
</dbReference>
<organism evidence="3 4">
    <name type="scientific">Pelobacter propionicus (strain DSM 2379 / NBRC 103807 / OttBd1)</name>
    <dbReference type="NCBI Taxonomy" id="338966"/>
    <lineage>
        <taxon>Bacteria</taxon>
        <taxon>Pseudomonadati</taxon>
        <taxon>Thermodesulfobacteriota</taxon>
        <taxon>Desulfuromonadia</taxon>
        <taxon>Desulfuromonadales</taxon>
        <taxon>Desulfuromonadaceae</taxon>
        <taxon>Pelobacter</taxon>
    </lineage>
</organism>
<evidence type="ECO:0000313" key="3">
    <source>
        <dbReference type="EMBL" id="ABK99781.1"/>
    </source>
</evidence>
<evidence type="ECO:0000313" key="4">
    <source>
        <dbReference type="Proteomes" id="UP000006732"/>
    </source>
</evidence>
<dbReference type="KEGG" id="ppd:Ppro_2173"/>
<gene>
    <name evidence="3" type="ordered locus">Ppro_2173</name>
</gene>
<dbReference type="AlphaFoldDB" id="A1AR11"/>
<evidence type="ECO:0000256" key="1">
    <source>
        <dbReference type="SAM" id="MobiDB-lite"/>
    </source>
</evidence>
<reference evidence="3 4" key="1">
    <citation type="submission" date="2006-10" db="EMBL/GenBank/DDBJ databases">
        <title>Complete sequence of chromosome of Pelobacter propionicus DSM 2379.</title>
        <authorList>
            <consortium name="US DOE Joint Genome Institute"/>
            <person name="Copeland A."/>
            <person name="Lucas S."/>
            <person name="Lapidus A."/>
            <person name="Barry K."/>
            <person name="Detter J.C."/>
            <person name="Glavina del Rio T."/>
            <person name="Hammon N."/>
            <person name="Israni S."/>
            <person name="Dalin E."/>
            <person name="Tice H."/>
            <person name="Pitluck S."/>
            <person name="Saunders E."/>
            <person name="Brettin T."/>
            <person name="Bruce D."/>
            <person name="Han C."/>
            <person name="Tapia R."/>
            <person name="Schmutz J."/>
            <person name="Larimer F."/>
            <person name="Land M."/>
            <person name="Hauser L."/>
            <person name="Kyrpides N."/>
            <person name="Kim E."/>
            <person name="Lovley D."/>
            <person name="Richardson P."/>
        </authorList>
    </citation>
    <scope>NUCLEOTIDE SEQUENCE [LARGE SCALE GENOMIC DNA]</scope>
    <source>
        <strain evidence="4">DSM 2379 / NBRC 103807 / OttBd1</strain>
    </source>
</reference>
<keyword evidence="4" id="KW-1185">Reference proteome</keyword>
<accession>A1AR11</accession>
<feature type="signal peptide" evidence="2">
    <location>
        <begin position="1"/>
        <end position="22"/>
    </location>
</feature>
<keyword evidence="2" id="KW-0732">Signal</keyword>
<feature type="region of interest" description="Disordered" evidence="1">
    <location>
        <begin position="64"/>
        <end position="121"/>
    </location>
</feature>
<evidence type="ECO:0000256" key="2">
    <source>
        <dbReference type="SAM" id="SignalP"/>
    </source>
</evidence>
<name>A1AR11_PELPD</name>
<dbReference type="InterPro" id="IPR025737">
    <property type="entry name" value="FApF"/>
</dbReference>
<sequence length="426" mass="46363">MRKESQLLVLLATLGITPLCYAGTASTQEDTMAWKRLNELVERQGRQLEEQQRQIEALKKRLGMDNASSEVGHSQSHVAKPAPPPSSAPGDAVKNEQGKQQVVQTKEAGPTQAVGRPPAKPNISQQYKEIEAIFSQQGVLTPKGTLVFEPSMQYSFSSANRVVLNGYTIIPAITIGLIDVRNVNHNTYTPALTTRYGLTNRLELQLYVPYVFRDDSAAASSLNIEDSAINENTRVFNADASHLGDVQFGLRYQFNMPAGGGPIFIGGLQAKSDTGKDPFHVSTDASGYATELPTGTGFWSIQPSLTAIMPSDPVVFFGSASYIYNFERSYQGTKWDPGNTIGFNLGMGFSMNENMSFSLGYGHSIIDKTRANGHVLSNSRTTTLGSLLFGASYKLSDRVNLNFSVEAGLTEDAPDVQLTLRVPFSI</sequence>
<dbReference type="EMBL" id="CP000482">
    <property type="protein sequence ID" value="ABK99781.1"/>
    <property type="molecule type" value="Genomic_DNA"/>
</dbReference>
<dbReference type="STRING" id="338966.Ppro_2173"/>
<dbReference type="Proteomes" id="UP000006732">
    <property type="component" value="Chromosome"/>
</dbReference>
<proteinExistence type="predicted"/>
<feature type="chain" id="PRO_5002632035" description="MetA-pathway of phenol degradation" evidence="2">
    <location>
        <begin position="23"/>
        <end position="426"/>
    </location>
</feature>
<dbReference type="HOGENOM" id="CLU_041778_0_0_7"/>
<protein>
    <recommendedName>
        <fullName evidence="5">MetA-pathway of phenol degradation</fullName>
    </recommendedName>
</protein>
<feature type="compositionally biased region" description="Polar residues" evidence="1">
    <location>
        <begin position="66"/>
        <end position="77"/>
    </location>
</feature>
<dbReference type="eggNOG" id="COG4313">
    <property type="taxonomic scope" value="Bacteria"/>
</dbReference>